<dbReference type="InterPro" id="IPR013694">
    <property type="entry name" value="VIT"/>
</dbReference>
<dbReference type="Pfam" id="PF08487">
    <property type="entry name" value="VIT"/>
    <property type="match status" value="1"/>
</dbReference>
<sequence length="1127" mass="122769">MKGRRATFQAGQSCAFTEEPLFSQTTSASRKYNIFDGPLTSEAESTAILKRDMTTTQGTGSHPRSDADPVPSSKRAKLAFEDDQTALPRLTLTYGDETRLSVAIREADFECHAIVRQRLALVTVNLTVCNEETPGNVQAALRLPLPAGALVCGYRLQEDGCTFDAVAVPKVKAAAVAYVERERRNHVSTAKTVQANVWEMAVHPLPWMVPRRLAIVLLCKLHLPGEGERDSSTFPGRDEDLSGFSVVLRLPFAFATTVGRVSVVANAPEGSPSLTAEASVGPTAVDTSLPDGLTITLTTDEPSVQGSVTDPGAQVLAPAPAIVAAEFQGVLHWSGFVSSAELEHLLPSAPSSRGPSSVSSAAIAMQEGGVVPMPGDSGGAGESNGIPRAPLPERQLEVGIAWDASRSSTAAAWARLALLEALDEEYRKLGCDVAYTVFTFDTGITRIARQATAAVALEALRAVQHDGGTDLSLLDDILGSTPRPAAEEGVGGGEKRTEETGFACFVLLTDGLDNLPGKRLPKLEQVTVPVHVPLPAAETHTDLTVLQWLAHHTGGVCAPLRSPALCASAIVGQTPQTNLTSLRTDLSSDLEILASDAFVTVPDHRLYRISRPLDFAAEGLWVSGTCDTRGCRRPRTVTLTVQRGQRRAELVLRFPEPSEDIGADGRSARLLAVQHAALLLEDMKLQLPNPAHGVHCATELACRYGLATENSTLLLLREPKQFAVHNIQCPEEHPAHAQWQVLKGKHDYLAVECAHKAEVAAQQKLARQHEQLLKGVRAIQEALKREGLTAGYTEYFSQSNKRELSERPSFFILAAEALRDAGASAEVCTKVVSNVLELKLQDAQTCRVVAYHLLSISRWTTAIQILELVLELVPREPQSHTDLAFARFLQLRHTTGYSSDWQDRAHQAAQDDKTEEEIVQLRQVTTHLVTVLKGQWEPRFCEIEWPCLILLSWVVSWAEWRWPERFAGGALWPEAELPAAEYRLSGGGDGCGPGEEESGGTQLRIGMFVWLGWDTDHTDVDLHVKEPGGEEVYYSNKQSSITGAELSRDFTDGYGPEVYTCIRAPKGAYRIQTHYFGSRQDSTSTGGTSAVIWSIQHLGDFKRERIRFSTVRLVRHKEKQTVLTLVH</sequence>
<dbReference type="EMBL" id="LGRX02025733">
    <property type="protein sequence ID" value="KAK3251935.1"/>
    <property type="molecule type" value="Genomic_DNA"/>
</dbReference>
<feature type="domain" description="VIT" evidence="2">
    <location>
        <begin position="90"/>
        <end position="219"/>
    </location>
</feature>
<feature type="region of interest" description="Disordered" evidence="1">
    <location>
        <begin position="53"/>
        <end position="72"/>
    </location>
</feature>
<dbReference type="Proteomes" id="UP001190700">
    <property type="component" value="Unassembled WGS sequence"/>
</dbReference>
<dbReference type="PROSITE" id="PS51468">
    <property type="entry name" value="VIT"/>
    <property type="match status" value="1"/>
</dbReference>
<proteinExistence type="predicted"/>
<dbReference type="AlphaFoldDB" id="A0AAE0F6A6"/>
<gene>
    <name evidence="3" type="ORF">CYMTET_38748</name>
</gene>
<organism evidence="3 4">
    <name type="scientific">Cymbomonas tetramitiformis</name>
    <dbReference type="NCBI Taxonomy" id="36881"/>
    <lineage>
        <taxon>Eukaryota</taxon>
        <taxon>Viridiplantae</taxon>
        <taxon>Chlorophyta</taxon>
        <taxon>Pyramimonadophyceae</taxon>
        <taxon>Pyramimonadales</taxon>
        <taxon>Pyramimonadaceae</taxon>
        <taxon>Cymbomonas</taxon>
    </lineage>
</organism>
<keyword evidence="4" id="KW-1185">Reference proteome</keyword>
<evidence type="ECO:0000313" key="3">
    <source>
        <dbReference type="EMBL" id="KAK3251935.1"/>
    </source>
</evidence>
<name>A0AAE0F6A6_9CHLO</name>
<reference evidence="3 4" key="1">
    <citation type="journal article" date="2015" name="Genome Biol. Evol.">
        <title>Comparative Genomics of a Bacterivorous Green Alga Reveals Evolutionary Causalities and Consequences of Phago-Mixotrophic Mode of Nutrition.</title>
        <authorList>
            <person name="Burns J.A."/>
            <person name="Paasch A."/>
            <person name="Narechania A."/>
            <person name="Kim E."/>
        </authorList>
    </citation>
    <scope>NUCLEOTIDE SEQUENCE [LARGE SCALE GENOMIC DNA]</scope>
    <source>
        <strain evidence="3 4">PLY_AMNH</strain>
    </source>
</reference>
<evidence type="ECO:0000256" key="1">
    <source>
        <dbReference type="SAM" id="MobiDB-lite"/>
    </source>
</evidence>
<evidence type="ECO:0000313" key="4">
    <source>
        <dbReference type="Proteomes" id="UP001190700"/>
    </source>
</evidence>
<comment type="caution">
    <text evidence="3">The sequence shown here is derived from an EMBL/GenBank/DDBJ whole genome shotgun (WGS) entry which is preliminary data.</text>
</comment>
<evidence type="ECO:0000259" key="2">
    <source>
        <dbReference type="PROSITE" id="PS51468"/>
    </source>
</evidence>
<accession>A0AAE0F6A6</accession>
<protein>
    <recommendedName>
        <fullName evidence="2">VIT domain-containing protein</fullName>
    </recommendedName>
</protein>